<sequence>MKSLSITAPDVQQAFMDGKFTVRRKQGRFNGVWTVMGLEQTYNCEEYEATKSVFRVIDEKLINPFTCDSTDLINLISTGEKAISCDLVKAKERGLQAIAAAQDKGSDKIEIVKLQTFATKELDEEKKKEILSYEWTKYPASLFEPEASLSQGYAMRKSNKADEPTVLVVDAMTFVQCYQHLGCNTFGAKPEKNPNHKRTSNGCGSMGLEIDTESMPEMTRCCDRHDICYDTCGNNRNECDDRFKKCLDKMCKMYKDEKKLSKQQLSGCKTTTDLMYAGTVGLGCKSYLEAQKNACICRNKKKNTEL</sequence>
<dbReference type="PANTHER" id="PTHR12824:SF8">
    <property type="entry name" value="GXIVSPLA2, ISOFORM A"/>
    <property type="match status" value="1"/>
</dbReference>
<keyword evidence="3" id="KW-1185">Reference proteome</keyword>
<dbReference type="InterPro" id="IPR010711">
    <property type="entry name" value="PLA2G12"/>
</dbReference>
<dbReference type="InterPro" id="IPR036444">
    <property type="entry name" value="PLipase_A2_dom_sf"/>
</dbReference>
<reference evidence="4" key="1">
    <citation type="submission" date="2025-08" db="UniProtKB">
        <authorList>
            <consortium name="RefSeq"/>
        </authorList>
    </citation>
    <scope>IDENTIFICATION</scope>
    <source>
        <tissue evidence="4">Testes</tissue>
    </source>
</reference>
<dbReference type="RefSeq" id="XP_002737263.2">
    <property type="nucleotide sequence ID" value="XM_002737217.2"/>
</dbReference>
<dbReference type="InterPro" id="IPR033113">
    <property type="entry name" value="PLA2_histidine"/>
</dbReference>
<proteinExistence type="predicted"/>
<organism evidence="3 4">
    <name type="scientific">Saccoglossus kowalevskii</name>
    <name type="common">Acorn worm</name>
    <dbReference type="NCBI Taxonomy" id="10224"/>
    <lineage>
        <taxon>Eukaryota</taxon>
        <taxon>Metazoa</taxon>
        <taxon>Hemichordata</taxon>
        <taxon>Enteropneusta</taxon>
        <taxon>Harrimaniidae</taxon>
        <taxon>Saccoglossus</taxon>
    </lineage>
</organism>
<comment type="subcellular location">
    <subcellularLocation>
        <location evidence="1">Secreted</location>
    </subcellularLocation>
</comment>
<name>A0ABM0GTW6_SACKO</name>
<dbReference type="SUPFAM" id="SSF48619">
    <property type="entry name" value="Phospholipase A2, PLA2"/>
    <property type="match status" value="1"/>
</dbReference>
<evidence type="ECO:0000256" key="2">
    <source>
        <dbReference type="ARBA" id="ARBA00022525"/>
    </source>
</evidence>
<dbReference type="Gene3D" id="1.20.90.10">
    <property type="entry name" value="Phospholipase A2 domain"/>
    <property type="match status" value="1"/>
</dbReference>
<evidence type="ECO:0000256" key="1">
    <source>
        <dbReference type="ARBA" id="ARBA00004613"/>
    </source>
</evidence>
<accession>A0ABM0GTW6</accession>
<dbReference type="PROSITE" id="PS00118">
    <property type="entry name" value="PA2_HIS"/>
    <property type="match status" value="1"/>
</dbReference>
<dbReference type="GeneID" id="100368483"/>
<dbReference type="PANTHER" id="PTHR12824">
    <property type="entry name" value="GROUP XII SECRETORY PHOSPHOLIPASE A2 FAMILY MEMBER"/>
    <property type="match status" value="1"/>
</dbReference>
<evidence type="ECO:0000313" key="4">
    <source>
        <dbReference type="RefSeq" id="XP_002737263.2"/>
    </source>
</evidence>
<protein>
    <submittedName>
        <fullName evidence="4">Uncharacterized protein LOC100368483</fullName>
    </submittedName>
</protein>
<dbReference type="Proteomes" id="UP000694865">
    <property type="component" value="Unplaced"/>
</dbReference>
<dbReference type="Pfam" id="PF06951">
    <property type="entry name" value="PLA2G12"/>
    <property type="match status" value="1"/>
</dbReference>
<keyword evidence="2" id="KW-0964">Secreted</keyword>
<gene>
    <name evidence="4" type="primary">LOC100368483</name>
</gene>
<evidence type="ECO:0000313" key="3">
    <source>
        <dbReference type="Proteomes" id="UP000694865"/>
    </source>
</evidence>